<gene>
    <name evidence="7" type="ORF">AAF712_015976</name>
</gene>
<evidence type="ECO:0000256" key="1">
    <source>
        <dbReference type="ARBA" id="ARBA00001947"/>
    </source>
</evidence>
<dbReference type="Gene3D" id="2.60.40.2970">
    <property type="match status" value="1"/>
</dbReference>
<keyword evidence="3" id="KW-0479">Metal-binding</keyword>
<name>A0ABR2Z7Y9_9AGAR</name>
<protein>
    <submittedName>
        <fullName evidence="7">Uncharacterized protein</fullName>
    </submittedName>
</protein>
<dbReference type="InterPro" id="IPR050414">
    <property type="entry name" value="Fungal_M35_metalloproteases"/>
</dbReference>
<reference evidence="7 8" key="1">
    <citation type="submission" date="2024-05" db="EMBL/GenBank/DDBJ databases">
        <title>A draft genome resource for the thread blight pathogen Marasmius tenuissimus strain MS-2.</title>
        <authorList>
            <person name="Yulfo-Soto G.E."/>
            <person name="Baruah I.K."/>
            <person name="Amoako-Attah I."/>
            <person name="Bukari Y."/>
            <person name="Meinhardt L.W."/>
            <person name="Bailey B.A."/>
            <person name="Cohen S.P."/>
        </authorList>
    </citation>
    <scope>NUCLEOTIDE SEQUENCE [LARGE SCALE GENOMIC DNA]</scope>
    <source>
        <strain evidence="7 8">MS-2</strain>
    </source>
</reference>
<dbReference type="PANTHER" id="PTHR37016:SF3">
    <property type="entry name" value="NEUTRAL PROTEASE 2-RELATED"/>
    <property type="match status" value="1"/>
</dbReference>
<dbReference type="Proteomes" id="UP001437256">
    <property type="component" value="Unassembled WGS sequence"/>
</dbReference>
<keyword evidence="8" id="KW-1185">Reference proteome</keyword>
<comment type="caution">
    <text evidence="7">The sequence shown here is derived from an EMBL/GenBank/DDBJ whole genome shotgun (WGS) entry which is preliminary data.</text>
</comment>
<dbReference type="SUPFAM" id="SSF55486">
    <property type="entry name" value="Metalloproteases ('zincins'), catalytic domain"/>
    <property type="match status" value="1"/>
</dbReference>
<keyword evidence="4" id="KW-0378">Hydrolase</keyword>
<keyword evidence="2" id="KW-0645">Protease</keyword>
<evidence type="ECO:0000256" key="2">
    <source>
        <dbReference type="ARBA" id="ARBA00022670"/>
    </source>
</evidence>
<keyword evidence="6" id="KW-0482">Metalloprotease</keyword>
<comment type="cofactor">
    <cofactor evidence="1">
        <name>Zn(2+)</name>
        <dbReference type="ChEBI" id="CHEBI:29105"/>
    </cofactor>
</comment>
<evidence type="ECO:0000256" key="3">
    <source>
        <dbReference type="ARBA" id="ARBA00022723"/>
    </source>
</evidence>
<accession>A0ABR2Z7Y9</accession>
<dbReference type="EMBL" id="JBBXMP010000559">
    <property type="protein sequence ID" value="KAL0057380.1"/>
    <property type="molecule type" value="Genomic_DNA"/>
</dbReference>
<proteinExistence type="predicted"/>
<dbReference type="PANTHER" id="PTHR37016">
    <property type="match status" value="1"/>
</dbReference>
<evidence type="ECO:0000256" key="6">
    <source>
        <dbReference type="ARBA" id="ARBA00023049"/>
    </source>
</evidence>
<keyword evidence="5" id="KW-0862">Zinc</keyword>
<sequence length="328" mass="35766">MEGHKRIMRHPGWRHLVIPIISIPFRRIVYKPLLFERGQQSSGLALTSNFTALALGLATGDVKVSVKAVSSSVSSIEDVVLTAIVFNPSNRDIRVLALNNILDDQPTRSFSVTKDGKEVTFTGIHVTPDLDNQANWVTILAGQSVSVNHTVSKLYNFEPHGTGTYMFAPNAIFQTTMTEPLLVVNVDSVQVEVVHNGDVSFRYLIPPSASLSSVSCADPGRAQILRDAHENAKLLATNTITDIRNNPNSVNWGAFFGGNDREEIIQRFTLIAQDSGMRRIYCNSDVGGTCRRAAAYTSLIYDGAGNIVGSDVRLTSLVFELSSAGRSE</sequence>
<evidence type="ECO:0000313" key="8">
    <source>
        <dbReference type="Proteomes" id="UP001437256"/>
    </source>
</evidence>
<evidence type="ECO:0000256" key="5">
    <source>
        <dbReference type="ARBA" id="ARBA00022833"/>
    </source>
</evidence>
<evidence type="ECO:0000256" key="4">
    <source>
        <dbReference type="ARBA" id="ARBA00022801"/>
    </source>
</evidence>
<evidence type="ECO:0000313" key="7">
    <source>
        <dbReference type="EMBL" id="KAL0057380.1"/>
    </source>
</evidence>
<organism evidence="7 8">
    <name type="scientific">Marasmius tenuissimus</name>
    <dbReference type="NCBI Taxonomy" id="585030"/>
    <lineage>
        <taxon>Eukaryota</taxon>
        <taxon>Fungi</taxon>
        <taxon>Dikarya</taxon>
        <taxon>Basidiomycota</taxon>
        <taxon>Agaricomycotina</taxon>
        <taxon>Agaricomycetes</taxon>
        <taxon>Agaricomycetidae</taxon>
        <taxon>Agaricales</taxon>
        <taxon>Marasmiineae</taxon>
        <taxon>Marasmiaceae</taxon>
        <taxon>Marasmius</taxon>
    </lineage>
</organism>